<keyword evidence="3 6" id="KW-0812">Transmembrane</keyword>
<dbReference type="Proteomes" id="UP000479773">
    <property type="component" value="Unassembled WGS sequence"/>
</dbReference>
<comment type="similarity">
    <text evidence="2">Belongs to the multi antimicrobial extrusion (MATE) (TC 2.A.66.1) family.</text>
</comment>
<feature type="transmembrane region" description="Helical" evidence="6">
    <location>
        <begin position="193"/>
        <end position="213"/>
    </location>
</feature>
<feature type="transmembrane region" description="Helical" evidence="6">
    <location>
        <begin position="163"/>
        <end position="187"/>
    </location>
</feature>
<feature type="transmembrane region" description="Helical" evidence="6">
    <location>
        <begin position="244"/>
        <end position="263"/>
    </location>
</feature>
<feature type="transmembrane region" description="Helical" evidence="6">
    <location>
        <begin position="356"/>
        <end position="380"/>
    </location>
</feature>
<keyword evidence="5 6" id="KW-0472">Membrane</keyword>
<feature type="transmembrane region" description="Helical" evidence="6">
    <location>
        <begin position="411"/>
        <end position="432"/>
    </location>
</feature>
<protein>
    <submittedName>
        <fullName evidence="8">MATE family efflux transporter</fullName>
    </submittedName>
</protein>
<feature type="transmembrane region" description="Helical" evidence="6">
    <location>
        <begin position="14"/>
        <end position="34"/>
    </location>
</feature>
<reference evidence="9 10" key="1">
    <citation type="journal article" date="2019" name="Nat. Med.">
        <title>A library of human gut bacterial isolates paired with longitudinal multiomics data enables mechanistic microbiome research.</title>
        <authorList>
            <person name="Poyet M."/>
            <person name="Groussin M."/>
            <person name="Gibbons S.M."/>
            <person name="Avila-Pacheco J."/>
            <person name="Jiang X."/>
            <person name="Kearney S.M."/>
            <person name="Perrotta A.R."/>
            <person name="Berdy B."/>
            <person name="Zhao S."/>
            <person name="Lieberman T.D."/>
            <person name="Swanson P.K."/>
            <person name="Smith M."/>
            <person name="Roesemann S."/>
            <person name="Alexander J.E."/>
            <person name="Rich S.A."/>
            <person name="Livny J."/>
            <person name="Vlamakis H."/>
            <person name="Clish C."/>
            <person name="Bullock K."/>
            <person name="Deik A."/>
            <person name="Scott J."/>
            <person name="Pierce K.A."/>
            <person name="Xavier R.J."/>
            <person name="Alm E.J."/>
        </authorList>
    </citation>
    <scope>NUCLEOTIDE SEQUENCE [LARGE SCALE GENOMIC DNA]</scope>
    <source>
        <strain evidence="7 10">BIOML-A106</strain>
        <strain evidence="8 9">BIOML-A7</strain>
    </source>
</reference>
<evidence type="ECO:0000313" key="10">
    <source>
        <dbReference type="Proteomes" id="UP000479773"/>
    </source>
</evidence>
<dbReference type="PANTHER" id="PTHR42893">
    <property type="entry name" value="PROTEIN DETOXIFICATION 44, CHLOROPLASTIC-RELATED"/>
    <property type="match status" value="1"/>
</dbReference>
<dbReference type="NCBIfam" id="TIGR00797">
    <property type="entry name" value="matE"/>
    <property type="match status" value="1"/>
</dbReference>
<dbReference type="EMBL" id="VWAW01000003">
    <property type="protein sequence ID" value="KAA5177088.1"/>
    <property type="molecule type" value="Genomic_DNA"/>
</dbReference>
<evidence type="ECO:0000256" key="1">
    <source>
        <dbReference type="ARBA" id="ARBA00004141"/>
    </source>
</evidence>
<feature type="transmembrane region" description="Helical" evidence="6">
    <location>
        <begin position="133"/>
        <end position="156"/>
    </location>
</feature>
<dbReference type="CDD" id="cd13136">
    <property type="entry name" value="MATE_DinF_like"/>
    <property type="match status" value="1"/>
</dbReference>
<dbReference type="EMBL" id="VWEQ01000015">
    <property type="protein sequence ID" value="KAA4750374.1"/>
    <property type="molecule type" value="Genomic_DNA"/>
</dbReference>
<accession>A0A5M5WPN3</accession>
<dbReference type="AlphaFoldDB" id="A0A5M5WPN3"/>
<dbReference type="RefSeq" id="WP_149917695.1">
    <property type="nucleotide sequence ID" value="NZ_CP117955.1"/>
</dbReference>
<dbReference type="PANTHER" id="PTHR42893:SF46">
    <property type="entry name" value="PROTEIN DETOXIFICATION 44, CHLOROPLASTIC"/>
    <property type="match status" value="1"/>
</dbReference>
<sequence length="437" mass="48917">MNKRMHISNGNKRILQIAVPSIISNITVPLLGLVDVTIVGHLGSAAYIGAIAVGGMLFNIIYWIFGFLRMGTSGMTSQAFGQRNLEEVTKLLLRSVGVGLFIALCLMTLQYPIQKAAFAFIQTSDEVERLATLYFRICIWGAPAMLGLYGFAGWFIGMQNSRFPMYIAITQNIVNILASLCFVFLFGMKVEGVALGTLIAQYAGFLMALLLWLRYYKQLRKRVHWRGIWQKQAMYRFFQVNRDIFLRTLCLVAVTMFFTSAGAAQGEVILAVNTLLMQLFTLFSYIMDGFAYAGEALAGRYIGAGNRMELHRTVRRLFGWGVGLSAGFTLLYGIGGQSFLGLLTNESSVIQEADTYFYWVLAIPLAGFSAFLWDGIFIGATATRQMLFSMFIASASFFLTYYIFQEVMGNHALWMAFIIYLSLRGLVQAFLAKKIVH</sequence>
<comment type="subcellular location">
    <subcellularLocation>
        <location evidence="1">Membrane</location>
        <topology evidence="1">Multi-pass membrane protein</topology>
    </subcellularLocation>
</comment>
<evidence type="ECO:0000256" key="6">
    <source>
        <dbReference type="SAM" id="Phobius"/>
    </source>
</evidence>
<feature type="transmembrane region" description="Helical" evidence="6">
    <location>
        <begin position="91"/>
        <end position="113"/>
    </location>
</feature>
<organism evidence="8 9">
    <name type="scientific">Bacteroides fragilis</name>
    <dbReference type="NCBI Taxonomy" id="817"/>
    <lineage>
        <taxon>Bacteria</taxon>
        <taxon>Pseudomonadati</taxon>
        <taxon>Bacteroidota</taxon>
        <taxon>Bacteroidia</taxon>
        <taxon>Bacteroidales</taxon>
        <taxon>Bacteroidaceae</taxon>
        <taxon>Bacteroides</taxon>
    </lineage>
</organism>
<evidence type="ECO:0000313" key="7">
    <source>
        <dbReference type="EMBL" id="KAA4750374.1"/>
    </source>
</evidence>
<comment type="caution">
    <text evidence="8">The sequence shown here is derived from an EMBL/GenBank/DDBJ whole genome shotgun (WGS) entry which is preliminary data.</text>
</comment>
<dbReference type="Pfam" id="PF01554">
    <property type="entry name" value="MatE"/>
    <property type="match status" value="2"/>
</dbReference>
<proteinExistence type="inferred from homology"/>
<dbReference type="GO" id="GO:0042910">
    <property type="term" value="F:xenobiotic transmembrane transporter activity"/>
    <property type="evidence" value="ECO:0007669"/>
    <property type="project" value="InterPro"/>
</dbReference>
<dbReference type="InterPro" id="IPR002528">
    <property type="entry name" value="MATE_fam"/>
</dbReference>
<evidence type="ECO:0000256" key="4">
    <source>
        <dbReference type="ARBA" id="ARBA00022989"/>
    </source>
</evidence>
<dbReference type="Proteomes" id="UP000436803">
    <property type="component" value="Unassembled WGS sequence"/>
</dbReference>
<evidence type="ECO:0000256" key="2">
    <source>
        <dbReference type="ARBA" id="ARBA00010199"/>
    </source>
</evidence>
<name>A0A5M5WPN3_BACFG</name>
<evidence type="ECO:0000313" key="9">
    <source>
        <dbReference type="Proteomes" id="UP000436803"/>
    </source>
</evidence>
<feature type="transmembrane region" description="Helical" evidence="6">
    <location>
        <begin position="317"/>
        <end position="336"/>
    </location>
</feature>
<keyword evidence="4 6" id="KW-1133">Transmembrane helix</keyword>
<evidence type="ECO:0000256" key="5">
    <source>
        <dbReference type="ARBA" id="ARBA00023136"/>
    </source>
</evidence>
<feature type="transmembrane region" description="Helical" evidence="6">
    <location>
        <begin position="275"/>
        <end position="297"/>
    </location>
</feature>
<dbReference type="GO" id="GO:0015297">
    <property type="term" value="F:antiporter activity"/>
    <property type="evidence" value="ECO:0007669"/>
    <property type="project" value="InterPro"/>
</dbReference>
<evidence type="ECO:0000313" key="8">
    <source>
        <dbReference type="EMBL" id="KAA5177088.1"/>
    </source>
</evidence>
<gene>
    <name evidence="8" type="ORF">F2Z29_05260</name>
    <name evidence="7" type="ORF">F3B44_16595</name>
</gene>
<evidence type="ECO:0000256" key="3">
    <source>
        <dbReference type="ARBA" id="ARBA00022692"/>
    </source>
</evidence>
<feature type="transmembrane region" description="Helical" evidence="6">
    <location>
        <begin position="46"/>
        <end position="70"/>
    </location>
</feature>
<feature type="transmembrane region" description="Helical" evidence="6">
    <location>
        <begin position="387"/>
        <end position="405"/>
    </location>
</feature>
<dbReference type="GO" id="GO:0005886">
    <property type="term" value="C:plasma membrane"/>
    <property type="evidence" value="ECO:0007669"/>
    <property type="project" value="TreeGrafter"/>
</dbReference>
<dbReference type="InterPro" id="IPR044644">
    <property type="entry name" value="DinF-like"/>
</dbReference>